<dbReference type="Gene3D" id="1.20.58.340">
    <property type="entry name" value="Magnesium transport protein CorA, transmembrane region"/>
    <property type="match status" value="1"/>
</dbReference>
<reference evidence="6 7" key="1">
    <citation type="submission" date="2015-05" db="EMBL/GenBank/DDBJ databases">
        <authorList>
            <person name="Wang D.B."/>
            <person name="Wang M."/>
        </authorList>
    </citation>
    <scope>NUCLEOTIDE SEQUENCE [LARGE SCALE GENOMIC DNA]</scope>
    <source>
        <strain evidence="6">VL1</strain>
    </source>
</reference>
<evidence type="ECO:0000313" key="7">
    <source>
        <dbReference type="Proteomes" id="UP000044602"/>
    </source>
</evidence>
<dbReference type="Proteomes" id="UP000044602">
    <property type="component" value="Unassembled WGS sequence"/>
</dbReference>
<dbReference type="EMBL" id="CVQH01027416">
    <property type="protein sequence ID" value="CRK42219.1"/>
    <property type="molecule type" value="Genomic_DNA"/>
</dbReference>
<dbReference type="Pfam" id="PF01544">
    <property type="entry name" value="CorA"/>
    <property type="match status" value="1"/>
</dbReference>
<dbReference type="GO" id="GO:0015095">
    <property type="term" value="F:magnesium ion transmembrane transporter activity"/>
    <property type="evidence" value="ECO:0007669"/>
    <property type="project" value="TreeGrafter"/>
</dbReference>
<feature type="transmembrane region" description="Helical" evidence="5">
    <location>
        <begin position="512"/>
        <end position="533"/>
    </location>
</feature>
<dbReference type="SUPFAM" id="SSF144083">
    <property type="entry name" value="Magnesium transport protein CorA, transmembrane region"/>
    <property type="match status" value="1"/>
</dbReference>
<dbReference type="GO" id="GO:0005886">
    <property type="term" value="C:plasma membrane"/>
    <property type="evidence" value="ECO:0007669"/>
    <property type="project" value="UniProtKB-SubCell"/>
</dbReference>
<dbReference type="GO" id="GO:0050897">
    <property type="term" value="F:cobalt ion binding"/>
    <property type="evidence" value="ECO:0007669"/>
    <property type="project" value="TreeGrafter"/>
</dbReference>
<dbReference type="InterPro" id="IPR002523">
    <property type="entry name" value="MgTranspt_CorA/ZnTranspt_ZntB"/>
</dbReference>
<name>A0A0G4N762_VERLO</name>
<gene>
    <name evidence="6" type="ORF">BN1708_008688</name>
</gene>
<accession>A0A0G4N762</accession>
<proteinExistence type="predicted"/>
<dbReference type="GO" id="GO:0000287">
    <property type="term" value="F:magnesium ion binding"/>
    <property type="evidence" value="ECO:0007669"/>
    <property type="project" value="TreeGrafter"/>
</dbReference>
<evidence type="ECO:0000256" key="4">
    <source>
        <dbReference type="ARBA" id="ARBA00023136"/>
    </source>
</evidence>
<keyword evidence="4 5" id="KW-0472">Membrane</keyword>
<dbReference type="InterPro" id="IPR045863">
    <property type="entry name" value="CorA_TM1_TM2"/>
</dbReference>
<comment type="subcellular location">
    <subcellularLocation>
        <location evidence="1">Cell membrane</location>
        <topology evidence="1">Multi-pass membrane protein</topology>
    </subcellularLocation>
</comment>
<dbReference type="AlphaFoldDB" id="A0A0G4N762"/>
<dbReference type="PANTHER" id="PTHR46494">
    <property type="entry name" value="CORA FAMILY METAL ION TRANSPORTER (EUROFUNG)"/>
    <property type="match status" value="1"/>
</dbReference>
<evidence type="ECO:0000313" key="6">
    <source>
        <dbReference type="EMBL" id="CRK42219.1"/>
    </source>
</evidence>
<dbReference type="GO" id="GO:0015087">
    <property type="term" value="F:cobalt ion transmembrane transporter activity"/>
    <property type="evidence" value="ECO:0007669"/>
    <property type="project" value="TreeGrafter"/>
</dbReference>
<keyword evidence="3 5" id="KW-1133">Transmembrane helix</keyword>
<sequence>MSSPRHMLPLADHEKYRETIRDTLDGNLVLPHSIEAGDPYYIGDVYDTTPAECVQEWELCDNIKRPYLDHIKAVSHAWPHLRYLAHWMEVTTSPVKWNHIKAKQAVIRKERASRTNVAVVDFAPGAAPALHTATSPDALSDSLRNAPVQPDVHRLYVVEDLSRDVVEALGAALDIDPLFFRGQISDYWWYNTRDPWVELPDLQVVSRRRRFFHVGYLQPRHFDSQASFAEATREAGRFNVLRRADNDKNHKTLLDQQGALVALVRSKASFWWKPAEGDRGAVGVLLVDPSVKEGSPLWAGYRNFEPTPSISARGPFKAPPRTSLFEAVVYWVTRMEGAEVAQMGADPRIMLRGLSQIVCAEWLTVIRYITTRLGQVEWELENPDFRRDPSGINSSLAKLHPWRRSVPLYKTLIKEATAKVFNSSNGPLSEYTLSLKEDFRVVEEGIDTLLQRIERIVAVATAIISIEESRRGYSLNQDLGRLTYLAVVFAPLSFVTGFFSMSEDVSSLRGTYWVYFCVALPVTVLAFILVDMARVKRWARRWSSR</sequence>
<evidence type="ECO:0000256" key="5">
    <source>
        <dbReference type="SAM" id="Phobius"/>
    </source>
</evidence>
<evidence type="ECO:0000256" key="3">
    <source>
        <dbReference type="ARBA" id="ARBA00022989"/>
    </source>
</evidence>
<keyword evidence="7" id="KW-1185">Reference proteome</keyword>
<evidence type="ECO:0000256" key="1">
    <source>
        <dbReference type="ARBA" id="ARBA00004651"/>
    </source>
</evidence>
<feature type="transmembrane region" description="Helical" evidence="5">
    <location>
        <begin position="479"/>
        <end position="500"/>
    </location>
</feature>
<protein>
    <submittedName>
        <fullName evidence="6">Uncharacterized protein</fullName>
    </submittedName>
</protein>
<organism evidence="6 7">
    <name type="scientific">Verticillium longisporum</name>
    <name type="common">Verticillium dahliae var. longisporum</name>
    <dbReference type="NCBI Taxonomy" id="100787"/>
    <lineage>
        <taxon>Eukaryota</taxon>
        <taxon>Fungi</taxon>
        <taxon>Dikarya</taxon>
        <taxon>Ascomycota</taxon>
        <taxon>Pezizomycotina</taxon>
        <taxon>Sordariomycetes</taxon>
        <taxon>Hypocreomycetidae</taxon>
        <taxon>Glomerellales</taxon>
        <taxon>Plectosphaerellaceae</taxon>
        <taxon>Verticillium</taxon>
    </lineage>
</organism>
<dbReference type="STRING" id="100787.A0A0G4N762"/>
<keyword evidence="2 5" id="KW-0812">Transmembrane</keyword>
<evidence type="ECO:0000256" key="2">
    <source>
        <dbReference type="ARBA" id="ARBA00022692"/>
    </source>
</evidence>
<dbReference type="PANTHER" id="PTHR46494:SF1">
    <property type="entry name" value="CORA FAMILY METAL ION TRANSPORTER (EUROFUNG)"/>
    <property type="match status" value="1"/>
</dbReference>